<dbReference type="Pfam" id="PF01255">
    <property type="entry name" value="Prenyltransf"/>
    <property type="match status" value="1"/>
</dbReference>
<evidence type="ECO:0000313" key="5">
    <source>
        <dbReference type="EMBL" id="KAF4688186.1"/>
    </source>
</evidence>
<evidence type="ECO:0000256" key="1">
    <source>
        <dbReference type="ARBA" id="ARBA00005432"/>
    </source>
</evidence>
<proteinExistence type="inferred from homology"/>
<dbReference type="CDD" id="cd00475">
    <property type="entry name" value="Cis_IPPS"/>
    <property type="match status" value="1"/>
</dbReference>
<feature type="compositionally biased region" description="Low complexity" evidence="4">
    <location>
        <begin position="24"/>
        <end position="34"/>
    </location>
</feature>
<feature type="region of interest" description="Disordered" evidence="4">
    <location>
        <begin position="24"/>
        <end position="44"/>
    </location>
</feature>
<accession>A0A7J6NXC3</accession>
<dbReference type="PANTHER" id="PTHR10291:SF43">
    <property type="entry name" value="DEHYDRODOLICHYL DIPHOSPHATE SYNTHASE COMPLEX SUBUNIT DHDDS"/>
    <property type="match status" value="1"/>
</dbReference>
<dbReference type="Proteomes" id="UP000574390">
    <property type="component" value="Unassembled WGS sequence"/>
</dbReference>
<comment type="caution">
    <text evidence="5">The sequence shown here is derived from an EMBL/GenBank/DDBJ whole genome shotgun (WGS) entry which is preliminary data.</text>
</comment>
<dbReference type="EMBL" id="JABANM010036684">
    <property type="protein sequence ID" value="KAF4688186.1"/>
    <property type="molecule type" value="Genomic_DNA"/>
</dbReference>
<dbReference type="AlphaFoldDB" id="A0A7J6NXC3"/>
<dbReference type="GO" id="GO:0005783">
    <property type="term" value="C:endoplasmic reticulum"/>
    <property type="evidence" value="ECO:0007669"/>
    <property type="project" value="TreeGrafter"/>
</dbReference>
<comment type="similarity">
    <text evidence="1 3">Belongs to the UPP synthase family.</text>
</comment>
<dbReference type="HAMAP" id="MF_01139">
    <property type="entry name" value="ISPT"/>
    <property type="match status" value="1"/>
</dbReference>
<evidence type="ECO:0000256" key="4">
    <source>
        <dbReference type="SAM" id="MobiDB-lite"/>
    </source>
</evidence>
<reference evidence="5 6" key="1">
    <citation type="submission" date="2020-04" db="EMBL/GenBank/DDBJ databases">
        <title>Perkinsus olseni comparative genomics.</title>
        <authorList>
            <person name="Bogema D.R."/>
        </authorList>
    </citation>
    <scope>NUCLEOTIDE SEQUENCE [LARGE SCALE GENOMIC DNA]</scope>
    <source>
        <strain evidence="5">ATCC PRA-205</strain>
    </source>
</reference>
<dbReference type="GO" id="GO:0016094">
    <property type="term" value="P:polyprenol biosynthetic process"/>
    <property type="evidence" value="ECO:0007669"/>
    <property type="project" value="TreeGrafter"/>
</dbReference>
<keyword evidence="2 3" id="KW-0808">Transferase</keyword>
<protein>
    <recommendedName>
        <fullName evidence="3">Alkyl transferase</fullName>
        <ecNumber evidence="3">2.5.1.-</ecNumber>
    </recommendedName>
</protein>
<name>A0A7J6NXC3_PEROL</name>
<dbReference type="EC" id="2.5.1.-" evidence="3"/>
<dbReference type="NCBIfam" id="TIGR00055">
    <property type="entry name" value="uppS"/>
    <property type="match status" value="1"/>
</dbReference>
<sequence length="312" mass="34603">MTIDAAGSAVTTADAVDVDVASTTSSSSASPVTAKTLSSSRADDDGLDMELSCWERLAINILRQGSVPEHVAFIMDGNRRYATSHHLPKVQGHRYGYEKLLQVLKWCLHLGVKYVSAYTFSVDNFNRSREEVTYLMDLASSKFAELGQHNGFLERHSICVKFWGDLSLLPPDIHEKCIELEAKTSKYPAKATLNLLFSYSSKLEVSQAVDKAIAAKSTEKQQSSGARLTWSDIEAQLYSAGTPPPDLLLRTSGETRLSDFLLWQITPETLICFVKPNWPDMTLLDFARCLMRYNTFKSSLQSAAAAAAHHRD</sequence>
<gene>
    <name evidence="5" type="ORF">FOZ62_000920</name>
</gene>
<dbReference type="SUPFAM" id="SSF64005">
    <property type="entry name" value="Undecaprenyl diphosphate synthase"/>
    <property type="match status" value="1"/>
</dbReference>
<dbReference type="InterPro" id="IPR001441">
    <property type="entry name" value="UPP_synth-like"/>
</dbReference>
<dbReference type="InterPro" id="IPR036424">
    <property type="entry name" value="UPP_synth-like_sf"/>
</dbReference>
<evidence type="ECO:0000256" key="2">
    <source>
        <dbReference type="ARBA" id="ARBA00022679"/>
    </source>
</evidence>
<dbReference type="PROSITE" id="PS01066">
    <property type="entry name" value="UPP_SYNTHASE"/>
    <property type="match status" value="1"/>
</dbReference>
<organism evidence="5 6">
    <name type="scientific">Perkinsus olseni</name>
    <name type="common">Perkinsus atlanticus</name>
    <dbReference type="NCBI Taxonomy" id="32597"/>
    <lineage>
        <taxon>Eukaryota</taxon>
        <taxon>Sar</taxon>
        <taxon>Alveolata</taxon>
        <taxon>Perkinsozoa</taxon>
        <taxon>Perkinsea</taxon>
        <taxon>Perkinsida</taxon>
        <taxon>Perkinsidae</taxon>
        <taxon>Perkinsus</taxon>
    </lineage>
</organism>
<dbReference type="PANTHER" id="PTHR10291">
    <property type="entry name" value="DEHYDRODOLICHYL DIPHOSPHATE SYNTHASE FAMILY MEMBER"/>
    <property type="match status" value="1"/>
</dbReference>
<evidence type="ECO:0000313" key="6">
    <source>
        <dbReference type="Proteomes" id="UP000574390"/>
    </source>
</evidence>
<dbReference type="GO" id="GO:0045547">
    <property type="term" value="F:ditrans,polycis-polyprenyl diphosphate synthase [(2E,6E)-farnesyl diphosphate specific] activity"/>
    <property type="evidence" value="ECO:0007669"/>
    <property type="project" value="TreeGrafter"/>
</dbReference>
<evidence type="ECO:0000256" key="3">
    <source>
        <dbReference type="RuleBase" id="RU363018"/>
    </source>
</evidence>
<dbReference type="Gene3D" id="3.40.1180.10">
    <property type="entry name" value="Decaprenyl diphosphate synthase-like"/>
    <property type="match status" value="1"/>
</dbReference>
<dbReference type="InterPro" id="IPR018520">
    <property type="entry name" value="UPP_synth-like_CS"/>
</dbReference>